<keyword evidence="11" id="KW-1185">Reference proteome</keyword>
<dbReference type="AlphaFoldDB" id="A0AAP0R7V6"/>
<dbReference type="SMART" id="SM00184">
    <property type="entry name" value="RING"/>
    <property type="match status" value="1"/>
</dbReference>
<dbReference type="PANTHER" id="PTHR15710">
    <property type="entry name" value="E3 UBIQUITIN-PROTEIN LIGASE PRAJA"/>
    <property type="match status" value="1"/>
</dbReference>
<feature type="domain" description="RING-type" evidence="9">
    <location>
        <begin position="207"/>
        <end position="248"/>
    </location>
</feature>
<proteinExistence type="predicted"/>
<sequence length="284" mass="32324">MTGQKQSVSKSSLIKCPLKALRRYNFILKVKSMAEGSNLRLPHEPTIIEQELEEDDTETLDPVTFWCTSTTFDTDTDHEIYYYATDSDPLSPHLHHLAEPVDADHLRSDSDSESGSVSGVNCFVTNLFPQRRSMDDRDDLDPFSSDLDFRFFEGSDEIGAIGEEEEEEEEEDQLGLELGPPAAKTVVDNLLVVALTQEVLEKDNVVCAVCKDEILLEEKVKQLPCGHYYHGDCIVPWLSIRNTCPVCRYELPTDDPDYERRKSQRAAHGLSRDLQVRYNFELFP</sequence>
<dbReference type="GO" id="GO:0061630">
    <property type="term" value="F:ubiquitin protein ligase activity"/>
    <property type="evidence" value="ECO:0007669"/>
    <property type="project" value="UniProtKB-EC"/>
</dbReference>
<evidence type="ECO:0000313" key="11">
    <source>
        <dbReference type="Proteomes" id="UP001415857"/>
    </source>
</evidence>
<dbReference type="Proteomes" id="UP001415857">
    <property type="component" value="Unassembled WGS sequence"/>
</dbReference>
<accession>A0AAP0R7V6</accession>
<evidence type="ECO:0000256" key="8">
    <source>
        <dbReference type="PROSITE-ProRule" id="PRU00175"/>
    </source>
</evidence>
<dbReference type="EMBL" id="JBBPBK010000013">
    <property type="protein sequence ID" value="KAK9271544.1"/>
    <property type="molecule type" value="Genomic_DNA"/>
</dbReference>
<dbReference type="Pfam" id="PF13639">
    <property type="entry name" value="zf-RING_2"/>
    <property type="match status" value="1"/>
</dbReference>
<dbReference type="EC" id="2.3.2.27" evidence="2"/>
<evidence type="ECO:0000259" key="9">
    <source>
        <dbReference type="PROSITE" id="PS50089"/>
    </source>
</evidence>
<keyword evidence="6" id="KW-0833">Ubl conjugation pathway</keyword>
<organism evidence="10 11">
    <name type="scientific">Liquidambar formosana</name>
    <name type="common">Formosan gum</name>
    <dbReference type="NCBI Taxonomy" id="63359"/>
    <lineage>
        <taxon>Eukaryota</taxon>
        <taxon>Viridiplantae</taxon>
        <taxon>Streptophyta</taxon>
        <taxon>Embryophyta</taxon>
        <taxon>Tracheophyta</taxon>
        <taxon>Spermatophyta</taxon>
        <taxon>Magnoliopsida</taxon>
        <taxon>eudicotyledons</taxon>
        <taxon>Gunneridae</taxon>
        <taxon>Pentapetalae</taxon>
        <taxon>Saxifragales</taxon>
        <taxon>Altingiaceae</taxon>
        <taxon>Liquidambar</taxon>
    </lineage>
</organism>
<dbReference type="GO" id="GO:0005737">
    <property type="term" value="C:cytoplasm"/>
    <property type="evidence" value="ECO:0007669"/>
    <property type="project" value="TreeGrafter"/>
</dbReference>
<dbReference type="GO" id="GO:0008270">
    <property type="term" value="F:zinc ion binding"/>
    <property type="evidence" value="ECO:0007669"/>
    <property type="project" value="UniProtKB-KW"/>
</dbReference>
<dbReference type="FunFam" id="3.30.40.10:FF:000022">
    <property type="entry name" value="E3 ubiquitin-protein ligase RING1-like"/>
    <property type="match status" value="1"/>
</dbReference>
<evidence type="ECO:0000256" key="2">
    <source>
        <dbReference type="ARBA" id="ARBA00012483"/>
    </source>
</evidence>
<evidence type="ECO:0000256" key="6">
    <source>
        <dbReference type="ARBA" id="ARBA00022786"/>
    </source>
</evidence>
<dbReference type="InterPro" id="IPR013083">
    <property type="entry name" value="Znf_RING/FYVE/PHD"/>
</dbReference>
<keyword evidence="5 8" id="KW-0863">Zinc-finger</keyword>
<dbReference type="SUPFAM" id="SSF57850">
    <property type="entry name" value="RING/U-box"/>
    <property type="match status" value="1"/>
</dbReference>
<evidence type="ECO:0000256" key="7">
    <source>
        <dbReference type="ARBA" id="ARBA00022833"/>
    </source>
</evidence>
<evidence type="ECO:0000313" key="10">
    <source>
        <dbReference type="EMBL" id="KAK9271544.1"/>
    </source>
</evidence>
<keyword evidence="3" id="KW-0808">Transferase</keyword>
<keyword evidence="7" id="KW-0862">Zinc</keyword>
<comment type="caution">
    <text evidence="10">The sequence shown here is derived from an EMBL/GenBank/DDBJ whole genome shotgun (WGS) entry which is preliminary data.</text>
</comment>
<keyword evidence="4" id="KW-0479">Metal-binding</keyword>
<dbReference type="PROSITE" id="PS50089">
    <property type="entry name" value="ZF_RING_2"/>
    <property type="match status" value="1"/>
</dbReference>
<evidence type="ECO:0000256" key="3">
    <source>
        <dbReference type="ARBA" id="ARBA00022679"/>
    </source>
</evidence>
<dbReference type="GO" id="GO:0016567">
    <property type="term" value="P:protein ubiquitination"/>
    <property type="evidence" value="ECO:0007669"/>
    <property type="project" value="TreeGrafter"/>
</dbReference>
<reference evidence="10 11" key="1">
    <citation type="journal article" date="2024" name="Plant J.">
        <title>Genome sequences and population genomics reveal climatic adaptation and genomic divergence between two closely related sweetgum species.</title>
        <authorList>
            <person name="Xu W.Q."/>
            <person name="Ren C.Q."/>
            <person name="Zhang X.Y."/>
            <person name="Comes H.P."/>
            <person name="Liu X.H."/>
            <person name="Li Y.G."/>
            <person name="Kettle C.J."/>
            <person name="Jalonen R."/>
            <person name="Gaisberger H."/>
            <person name="Ma Y.Z."/>
            <person name="Qiu Y.X."/>
        </authorList>
    </citation>
    <scope>NUCLEOTIDE SEQUENCE [LARGE SCALE GENOMIC DNA]</scope>
    <source>
        <strain evidence="10">Hangzhou</strain>
    </source>
</reference>
<name>A0AAP0R7V6_LIQFO</name>
<evidence type="ECO:0000256" key="1">
    <source>
        <dbReference type="ARBA" id="ARBA00000900"/>
    </source>
</evidence>
<dbReference type="PANTHER" id="PTHR15710:SF108">
    <property type="entry name" value="OS03G0286100 PROTEIN"/>
    <property type="match status" value="1"/>
</dbReference>
<dbReference type="InterPro" id="IPR001841">
    <property type="entry name" value="Znf_RING"/>
</dbReference>
<comment type="catalytic activity">
    <reaction evidence="1">
        <text>S-ubiquitinyl-[E2 ubiquitin-conjugating enzyme]-L-cysteine + [acceptor protein]-L-lysine = [E2 ubiquitin-conjugating enzyme]-L-cysteine + N(6)-ubiquitinyl-[acceptor protein]-L-lysine.</text>
        <dbReference type="EC" id="2.3.2.27"/>
    </reaction>
</comment>
<protein>
    <recommendedName>
        <fullName evidence="2">RING-type E3 ubiquitin transferase</fullName>
        <ecNumber evidence="2">2.3.2.27</ecNumber>
    </recommendedName>
</protein>
<evidence type="ECO:0000256" key="4">
    <source>
        <dbReference type="ARBA" id="ARBA00022723"/>
    </source>
</evidence>
<dbReference type="Gene3D" id="3.30.40.10">
    <property type="entry name" value="Zinc/RING finger domain, C3HC4 (zinc finger)"/>
    <property type="match status" value="1"/>
</dbReference>
<gene>
    <name evidence="10" type="ORF">L1049_001904</name>
</gene>
<evidence type="ECO:0000256" key="5">
    <source>
        <dbReference type="ARBA" id="ARBA00022771"/>
    </source>
</evidence>